<evidence type="ECO:0000256" key="7">
    <source>
        <dbReference type="ARBA" id="ARBA00023157"/>
    </source>
</evidence>
<dbReference type="Gramene" id="EFJ33301">
    <property type="protein sequence ID" value="EFJ33301"/>
    <property type="gene ID" value="SELMODRAFT_84311"/>
</dbReference>
<dbReference type="InterPro" id="IPR044965">
    <property type="entry name" value="Glyco_hydro_17_plant"/>
</dbReference>
<sequence length="324" mass="34305">ADGASIGVNYGRLGDNLPSPAQVVALLKSNNITKARIFDADPAVIQAFANSGIDLSVSIPNEQLQQIASSPVAAKAWLDAFIAPFIPAVRFPAISIGNEVLTNNARYAPFLLPALQNVQFAIQSHTALRTAGTVVSTPHAFNVMDASSFPPSNGAFNATIALKPVVDFLSTSGSPFMINVYPFFSYAGDPSNVPLEYALFGSDPGVTDAPANLHYSNMYDAMVDTVTSALTKLGYPNMPVVVTETGWPSKGDEPGATTANAARYNQNLIRHVVSGVGTPARPGVTAETYIFALFNEDQKTGPVSERNFGLFEPSLAQVYTITLS</sequence>
<comment type="catalytic activity">
    <reaction evidence="1">
        <text>Hydrolysis of (1-&gt;3)-beta-D-glucosidic linkages in (1-&gt;3)-beta-D-glucans.</text>
        <dbReference type="EC" id="3.2.1.39"/>
    </reaction>
</comment>
<dbReference type="Pfam" id="PF00332">
    <property type="entry name" value="Glyco_hydro_17"/>
    <property type="match status" value="1"/>
</dbReference>
<dbReference type="AlphaFoldDB" id="D8R3L3"/>
<feature type="non-terminal residue" evidence="11">
    <location>
        <position position="1"/>
    </location>
</feature>
<name>D8R3L3_SELML</name>
<keyword evidence="12" id="KW-1185">Reference proteome</keyword>
<evidence type="ECO:0000256" key="5">
    <source>
        <dbReference type="ARBA" id="ARBA00022801"/>
    </source>
</evidence>
<dbReference type="Proteomes" id="UP000001514">
    <property type="component" value="Unassembled WGS sequence"/>
</dbReference>
<keyword evidence="4" id="KW-0732">Signal</keyword>
<evidence type="ECO:0000256" key="8">
    <source>
        <dbReference type="ARBA" id="ARBA00023295"/>
    </source>
</evidence>
<evidence type="ECO:0000256" key="1">
    <source>
        <dbReference type="ARBA" id="ARBA00000382"/>
    </source>
</evidence>
<dbReference type="InParanoid" id="D8R3L3"/>
<evidence type="ECO:0000256" key="9">
    <source>
        <dbReference type="RuleBase" id="RU004335"/>
    </source>
</evidence>
<dbReference type="EC" id="3.2.1.39" evidence="3"/>
<dbReference type="PANTHER" id="PTHR32227">
    <property type="entry name" value="GLUCAN ENDO-1,3-BETA-GLUCOSIDASE BG1-RELATED-RELATED"/>
    <property type="match status" value="1"/>
</dbReference>
<dbReference type="SUPFAM" id="SSF51445">
    <property type="entry name" value="(Trans)glycosidases"/>
    <property type="match status" value="1"/>
</dbReference>
<keyword evidence="6" id="KW-0611">Plant defense</keyword>
<comment type="similarity">
    <text evidence="2 9">Belongs to the glycosyl hydrolase 17 family.</text>
</comment>
<dbReference type="InterPro" id="IPR017853">
    <property type="entry name" value="GH"/>
</dbReference>
<keyword evidence="5 10" id="KW-0378">Hydrolase</keyword>
<evidence type="ECO:0000256" key="2">
    <source>
        <dbReference type="ARBA" id="ARBA00008773"/>
    </source>
</evidence>
<dbReference type="GO" id="GO:0006952">
    <property type="term" value="P:defense response"/>
    <property type="evidence" value="ECO:0007669"/>
    <property type="project" value="UniProtKB-KW"/>
</dbReference>
<dbReference type="GO" id="GO:0042973">
    <property type="term" value="F:glucan endo-1,3-beta-D-glucosidase activity"/>
    <property type="evidence" value="ECO:0007669"/>
    <property type="project" value="UniProtKB-EC"/>
</dbReference>
<dbReference type="InterPro" id="IPR000490">
    <property type="entry name" value="Glyco_hydro_17"/>
</dbReference>
<evidence type="ECO:0000313" key="11">
    <source>
        <dbReference type="EMBL" id="EFJ33301.1"/>
    </source>
</evidence>
<evidence type="ECO:0000256" key="10">
    <source>
        <dbReference type="RuleBase" id="RU004336"/>
    </source>
</evidence>
<dbReference type="GO" id="GO:0005975">
    <property type="term" value="P:carbohydrate metabolic process"/>
    <property type="evidence" value="ECO:0007669"/>
    <property type="project" value="InterPro"/>
</dbReference>
<dbReference type="Gene3D" id="3.20.20.80">
    <property type="entry name" value="Glycosidases"/>
    <property type="match status" value="1"/>
</dbReference>
<protein>
    <recommendedName>
        <fullName evidence="3">glucan endo-1,3-beta-D-glucosidase</fullName>
        <ecNumber evidence="3">3.2.1.39</ecNumber>
    </recommendedName>
</protein>
<accession>D8R3L3</accession>
<keyword evidence="8 10" id="KW-0326">Glycosidase</keyword>
<dbReference type="EMBL" id="GL377571">
    <property type="protein sequence ID" value="EFJ33301.1"/>
    <property type="molecule type" value="Genomic_DNA"/>
</dbReference>
<dbReference type="OrthoDB" id="941679at2759"/>
<reference evidence="11 12" key="1">
    <citation type="journal article" date="2011" name="Science">
        <title>The Selaginella genome identifies genetic changes associated with the evolution of vascular plants.</title>
        <authorList>
            <person name="Banks J.A."/>
            <person name="Nishiyama T."/>
            <person name="Hasebe M."/>
            <person name="Bowman J.L."/>
            <person name="Gribskov M."/>
            <person name="dePamphilis C."/>
            <person name="Albert V.A."/>
            <person name="Aono N."/>
            <person name="Aoyama T."/>
            <person name="Ambrose B.A."/>
            <person name="Ashton N.W."/>
            <person name="Axtell M.J."/>
            <person name="Barker E."/>
            <person name="Barker M.S."/>
            <person name="Bennetzen J.L."/>
            <person name="Bonawitz N.D."/>
            <person name="Chapple C."/>
            <person name="Cheng C."/>
            <person name="Correa L.G."/>
            <person name="Dacre M."/>
            <person name="DeBarry J."/>
            <person name="Dreyer I."/>
            <person name="Elias M."/>
            <person name="Engstrom E.M."/>
            <person name="Estelle M."/>
            <person name="Feng L."/>
            <person name="Finet C."/>
            <person name="Floyd S.K."/>
            <person name="Frommer W.B."/>
            <person name="Fujita T."/>
            <person name="Gramzow L."/>
            <person name="Gutensohn M."/>
            <person name="Harholt J."/>
            <person name="Hattori M."/>
            <person name="Heyl A."/>
            <person name="Hirai T."/>
            <person name="Hiwatashi Y."/>
            <person name="Ishikawa M."/>
            <person name="Iwata M."/>
            <person name="Karol K.G."/>
            <person name="Koehler B."/>
            <person name="Kolukisaoglu U."/>
            <person name="Kubo M."/>
            <person name="Kurata T."/>
            <person name="Lalonde S."/>
            <person name="Li K."/>
            <person name="Li Y."/>
            <person name="Litt A."/>
            <person name="Lyons E."/>
            <person name="Manning G."/>
            <person name="Maruyama T."/>
            <person name="Michael T.P."/>
            <person name="Mikami K."/>
            <person name="Miyazaki S."/>
            <person name="Morinaga S."/>
            <person name="Murata T."/>
            <person name="Mueller-Roeber B."/>
            <person name="Nelson D.R."/>
            <person name="Obara M."/>
            <person name="Oguri Y."/>
            <person name="Olmstead R.G."/>
            <person name="Onodera N."/>
            <person name="Petersen B.L."/>
            <person name="Pils B."/>
            <person name="Prigge M."/>
            <person name="Rensing S.A."/>
            <person name="Riano-Pachon D.M."/>
            <person name="Roberts A.W."/>
            <person name="Sato Y."/>
            <person name="Scheller H.V."/>
            <person name="Schulz B."/>
            <person name="Schulz C."/>
            <person name="Shakirov E.V."/>
            <person name="Shibagaki N."/>
            <person name="Shinohara N."/>
            <person name="Shippen D.E."/>
            <person name="Soerensen I."/>
            <person name="Sotooka R."/>
            <person name="Sugimoto N."/>
            <person name="Sugita M."/>
            <person name="Sumikawa N."/>
            <person name="Tanurdzic M."/>
            <person name="Theissen G."/>
            <person name="Ulvskov P."/>
            <person name="Wakazuki S."/>
            <person name="Weng J.K."/>
            <person name="Willats W.W."/>
            <person name="Wipf D."/>
            <person name="Wolf P.G."/>
            <person name="Yang L."/>
            <person name="Zimmer A.D."/>
            <person name="Zhu Q."/>
            <person name="Mitros T."/>
            <person name="Hellsten U."/>
            <person name="Loque D."/>
            <person name="Otillar R."/>
            <person name="Salamov A."/>
            <person name="Schmutz J."/>
            <person name="Shapiro H."/>
            <person name="Lindquist E."/>
            <person name="Lucas S."/>
            <person name="Rokhsar D."/>
            <person name="Grigoriev I.V."/>
        </authorList>
    </citation>
    <scope>NUCLEOTIDE SEQUENCE [LARGE SCALE GENOMIC DNA]</scope>
</reference>
<evidence type="ECO:0000256" key="4">
    <source>
        <dbReference type="ARBA" id="ARBA00022729"/>
    </source>
</evidence>
<proteinExistence type="inferred from homology"/>
<evidence type="ECO:0000256" key="3">
    <source>
        <dbReference type="ARBA" id="ARBA00012780"/>
    </source>
</evidence>
<dbReference type="KEGG" id="smo:SELMODRAFT_84311"/>
<keyword evidence="7" id="KW-1015">Disulfide bond</keyword>
<gene>
    <name evidence="11" type="ORF">SELMODRAFT_84311</name>
</gene>
<dbReference type="PROSITE" id="PS00587">
    <property type="entry name" value="GLYCOSYL_HYDROL_F17"/>
    <property type="match status" value="1"/>
</dbReference>
<evidence type="ECO:0000256" key="6">
    <source>
        <dbReference type="ARBA" id="ARBA00022821"/>
    </source>
</evidence>
<evidence type="ECO:0000313" key="12">
    <source>
        <dbReference type="Proteomes" id="UP000001514"/>
    </source>
</evidence>
<organism evidence="12">
    <name type="scientific">Selaginella moellendorffii</name>
    <name type="common">Spikemoss</name>
    <dbReference type="NCBI Taxonomy" id="88036"/>
    <lineage>
        <taxon>Eukaryota</taxon>
        <taxon>Viridiplantae</taxon>
        <taxon>Streptophyta</taxon>
        <taxon>Embryophyta</taxon>
        <taxon>Tracheophyta</taxon>
        <taxon>Lycopodiopsida</taxon>
        <taxon>Selaginellales</taxon>
        <taxon>Selaginellaceae</taxon>
        <taxon>Selaginella</taxon>
    </lineage>
</organism>
<dbReference type="FunFam" id="3.20.20.80:FF:000002">
    <property type="entry name" value="Glucan endo-1,3-beta-glucosidase 3"/>
    <property type="match status" value="1"/>
</dbReference>
<dbReference type="HOGENOM" id="CLU_024953_1_2_1"/>